<feature type="domain" description="YdhG-like" evidence="1">
    <location>
        <begin position="22"/>
        <end position="111"/>
    </location>
</feature>
<sequence length="119" mass="13563">MSADRIDKLLQDIRLLNEDHYALVQALREQILKLDKGVTEEVKYGGLLFSVNKPFCGVFSYAKHVTLEFGLGASLPDKYKMLEGEGKYRRHIKLTSQQDIEDKHVHAYLLLAMKAAQQA</sequence>
<dbReference type="AlphaFoldDB" id="A0A318IYS7"/>
<evidence type="ECO:0000313" key="2">
    <source>
        <dbReference type="EMBL" id="PXX41426.1"/>
    </source>
</evidence>
<keyword evidence="3" id="KW-1185">Reference proteome</keyword>
<dbReference type="SUPFAM" id="SSF159888">
    <property type="entry name" value="YdhG-like"/>
    <property type="match status" value="1"/>
</dbReference>
<comment type="caution">
    <text evidence="2">The sequence shown here is derived from an EMBL/GenBank/DDBJ whole genome shotgun (WGS) entry which is preliminary data.</text>
</comment>
<accession>A0A318IYS7</accession>
<dbReference type="Proteomes" id="UP000247792">
    <property type="component" value="Unassembled WGS sequence"/>
</dbReference>
<dbReference type="Pfam" id="PF08818">
    <property type="entry name" value="DUF1801"/>
    <property type="match status" value="1"/>
</dbReference>
<evidence type="ECO:0000313" key="3">
    <source>
        <dbReference type="Proteomes" id="UP000247792"/>
    </source>
</evidence>
<reference evidence="2 3" key="1">
    <citation type="submission" date="2018-05" db="EMBL/GenBank/DDBJ databases">
        <title>Genomic Encyclopedia of Type Strains, Phase IV (KMG-IV): sequencing the most valuable type-strain genomes for metagenomic binning, comparative biology and taxonomic classification.</title>
        <authorList>
            <person name="Goeker M."/>
        </authorList>
    </citation>
    <scope>NUCLEOTIDE SEQUENCE [LARGE SCALE GENOMIC DNA]</scope>
    <source>
        <strain evidence="2 3">DSM 19792</strain>
    </source>
</reference>
<gene>
    <name evidence="2" type="ORF">DFR42_10777</name>
</gene>
<dbReference type="EMBL" id="QJKB01000007">
    <property type="protein sequence ID" value="PXX41426.1"/>
    <property type="molecule type" value="Genomic_DNA"/>
</dbReference>
<proteinExistence type="predicted"/>
<evidence type="ECO:0000259" key="1">
    <source>
        <dbReference type="Pfam" id="PF08818"/>
    </source>
</evidence>
<dbReference type="OrthoDB" id="7619808at2"/>
<protein>
    <submittedName>
        <fullName evidence="2">Uncharacterized protein DUF1801</fullName>
    </submittedName>
</protein>
<organism evidence="2 3">
    <name type="scientific">Undibacterium pigrum</name>
    <dbReference type="NCBI Taxonomy" id="401470"/>
    <lineage>
        <taxon>Bacteria</taxon>
        <taxon>Pseudomonadati</taxon>
        <taxon>Pseudomonadota</taxon>
        <taxon>Betaproteobacteria</taxon>
        <taxon>Burkholderiales</taxon>
        <taxon>Oxalobacteraceae</taxon>
        <taxon>Undibacterium</taxon>
    </lineage>
</organism>
<dbReference type="RefSeq" id="WP_110256660.1">
    <property type="nucleotide sequence ID" value="NZ_QJKB01000007.1"/>
</dbReference>
<name>A0A318IYS7_9BURK</name>
<dbReference type="InterPro" id="IPR014922">
    <property type="entry name" value="YdhG-like"/>
</dbReference>